<evidence type="ECO:0000256" key="2">
    <source>
        <dbReference type="ARBA" id="ARBA00006247"/>
    </source>
</evidence>
<evidence type="ECO:0000256" key="4">
    <source>
        <dbReference type="ARBA" id="ARBA00022801"/>
    </source>
</evidence>
<dbReference type="Proteomes" id="UP000078387">
    <property type="component" value="Unassembled WGS sequence"/>
</dbReference>
<dbReference type="SUPFAM" id="SSF53187">
    <property type="entry name" value="Zn-dependent exopeptidases"/>
    <property type="match status" value="1"/>
</dbReference>
<dbReference type="eggNOG" id="KOG2275">
    <property type="taxonomic scope" value="Eukaryota"/>
</dbReference>
<dbReference type="VEuPathDB" id="AmoebaDB:EHI7A_134180"/>
<gene>
    <name evidence="7" type="ORF">CL6EHI_114340</name>
</gene>
<protein>
    <submittedName>
        <fullName evidence="7">Acetylornithine deacetylase putative</fullName>
    </submittedName>
</protein>
<dbReference type="PANTHER" id="PTHR43808">
    <property type="entry name" value="ACETYLORNITHINE DEACETYLASE"/>
    <property type="match status" value="1"/>
</dbReference>
<dbReference type="Pfam" id="PF07687">
    <property type="entry name" value="M20_dimer"/>
    <property type="match status" value="1"/>
</dbReference>
<name>A0A175JVZ9_ENTHI</name>
<comment type="cofactor">
    <cofactor evidence="1">
        <name>Zn(2+)</name>
        <dbReference type="ChEBI" id="CHEBI:29105"/>
    </cofactor>
</comment>
<dbReference type="VEuPathDB" id="AmoebaDB:EHI8A_220140"/>
<dbReference type="Gene3D" id="3.40.630.10">
    <property type="entry name" value="Zn peptidases"/>
    <property type="match status" value="1"/>
</dbReference>
<dbReference type="Gene3D" id="3.30.70.360">
    <property type="match status" value="1"/>
</dbReference>
<dbReference type="GO" id="GO:0016787">
    <property type="term" value="F:hydrolase activity"/>
    <property type="evidence" value="ECO:0007669"/>
    <property type="project" value="UniProtKB-KW"/>
</dbReference>
<dbReference type="GO" id="GO:0046872">
    <property type="term" value="F:metal ion binding"/>
    <property type="evidence" value="ECO:0007669"/>
    <property type="project" value="UniProtKB-KW"/>
</dbReference>
<evidence type="ECO:0000259" key="6">
    <source>
        <dbReference type="Pfam" id="PF07687"/>
    </source>
</evidence>
<evidence type="ECO:0000313" key="7">
    <source>
        <dbReference type="EMBL" id="GAT97960.1"/>
    </source>
</evidence>
<proteinExistence type="inferred from homology"/>
<keyword evidence="3" id="KW-0479">Metal-binding</keyword>
<evidence type="ECO:0000256" key="5">
    <source>
        <dbReference type="ARBA" id="ARBA00022833"/>
    </source>
</evidence>
<dbReference type="SUPFAM" id="SSF55031">
    <property type="entry name" value="Bacterial exopeptidase dimerisation domain"/>
    <property type="match status" value="1"/>
</dbReference>
<evidence type="ECO:0000256" key="3">
    <source>
        <dbReference type="ARBA" id="ARBA00022723"/>
    </source>
</evidence>
<feature type="domain" description="Peptidase M20 dimerisation" evidence="6">
    <location>
        <begin position="180"/>
        <end position="278"/>
    </location>
</feature>
<dbReference type="Pfam" id="PF01546">
    <property type="entry name" value="Peptidase_M20"/>
    <property type="match status" value="1"/>
</dbReference>
<dbReference type="InterPro" id="IPR011650">
    <property type="entry name" value="Peptidase_M20_dimer"/>
</dbReference>
<dbReference type="VEuPathDB" id="AmoebaDB:KM1_149680"/>
<accession>A0A175JVZ9</accession>
<comment type="caution">
    <text evidence="7">The sequence shown here is derived from an EMBL/GenBank/DDBJ whole genome shotgun (WGS) entry which is preliminary data.</text>
</comment>
<dbReference type="VEuPathDB" id="AmoebaDB:EHI_114340"/>
<evidence type="ECO:0000313" key="8">
    <source>
        <dbReference type="Proteomes" id="UP000078387"/>
    </source>
</evidence>
<dbReference type="InterPro" id="IPR002933">
    <property type="entry name" value="Peptidase_M20"/>
</dbReference>
<dbReference type="AlphaFoldDB" id="A0A175JVZ9"/>
<dbReference type="InterPro" id="IPR050072">
    <property type="entry name" value="Peptidase_M20A"/>
</dbReference>
<sequence length="380" mass="42582">MSTTLGYVKTILEQMVAIDSQSSNENHEEITHYMTSLLENDLGLIVEVVPYSKNPHKHNIIAYKRLGFKVVLCGHLDTVNIGSGWTKEPLKCTTEVVDDKTYIYGRGTSDMKGGNAVIIATLKRLIENNNNIDDIAIFFSTEEEVGVRGCQDFMVSHRHMFESVETFVVLEPTNLYVGSGQNGHYWVKYTCHGKSAHGCMPQDGLNAIDGMADLNCVLKEAITAPDLNGHVILNIGTIEGGDKVNIVPDLCIETVYYQFEPNVFDKHLEEIIKQTIDQMNEISYAQYEYEFISKISAIKCRSTNVLLNKLSEYMKSINQFKEVSLPYGSDAAVFKKEFPSSDFIIFGPGTVEQMHKTDEFVVLEHLNIAIEALVTALKGR</sequence>
<evidence type="ECO:0000256" key="1">
    <source>
        <dbReference type="ARBA" id="ARBA00001947"/>
    </source>
</evidence>
<reference evidence="7 8" key="1">
    <citation type="submission" date="2016-05" db="EMBL/GenBank/DDBJ databases">
        <title>First whole genome sequencing of Entamoeba histolytica HM1:IMSS-clone-6.</title>
        <authorList>
            <person name="Mukherjee Avik.K."/>
            <person name="Izumyama S."/>
            <person name="Nakada-Tsukui K."/>
            <person name="Nozaki T."/>
        </authorList>
    </citation>
    <scope>NUCLEOTIDE SEQUENCE [LARGE SCALE GENOMIC DNA]</scope>
    <source>
        <strain evidence="7 8">HM1:IMSS clone 6</strain>
    </source>
</reference>
<dbReference type="EMBL" id="BDEQ01000001">
    <property type="protein sequence ID" value="GAT97960.1"/>
    <property type="molecule type" value="Genomic_DNA"/>
</dbReference>
<dbReference type="InterPro" id="IPR036264">
    <property type="entry name" value="Bact_exopeptidase_dim_dom"/>
</dbReference>
<dbReference type="VEuPathDB" id="AmoebaDB:EHI5A_064270"/>
<keyword evidence="4" id="KW-0378">Hydrolase</keyword>
<organism evidence="7 8">
    <name type="scientific">Entamoeba histolytica</name>
    <dbReference type="NCBI Taxonomy" id="5759"/>
    <lineage>
        <taxon>Eukaryota</taxon>
        <taxon>Amoebozoa</taxon>
        <taxon>Evosea</taxon>
        <taxon>Archamoebae</taxon>
        <taxon>Mastigamoebida</taxon>
        <taxon>Entamoebidae</taxon>
        <taxon>Entamoeba</taxon>
    </lineage>
</organism>
<dbReference type="PANTHER" id="PTHR43808:SF8">
    <property type="entry name" value="PEPTIDASE M20 DIMERISATION DOMAIN-CONTAINING PROTEIN"/>
    <property type="match status" value="1"/>
</dbReference>
<keyword evidence="5" id="KW-0862">Zinc</keyword>
<comment type="similarity">
    <text evidence="2">Belongs to the peptidase M20A family.</text>
</comment>